<dbReference type="GO" id="GO:0004792">
    <property type="term" value="F:thiosulfate-cyanide sulfurtransferase activity"/>
    <property type="evidence" value="ECO:0007669"/>
    <property type="project" value="TreeGrafter"/>
</dbReference>
<dbReference type="Proteomes" id="UP000245133">
    <property type="component" value="Unassembled WGS sequence"/>
</dbReference>
<sequence length="487" mass="53071">MKNLFKPVYIVLILSLVLGECKNPKNYDFVPAFLKLVPIFVKTNTAEELSFSSADSYDDNSFGLISFRKLNQIVNNWDKTKINQLNGKVVVLQIDTTGTSNGFFIPSSAQRQVYSYYVYINPNAVSTGIFGQSRNNGVLETELIVPEGRVVDNFLGEYGINPAQDYIVIAADSSNQDSFLYSLRLYYTLRYWGLDKKNIAFLNGSVRQGVQLGEITASTSQNREIKQSFASLKSLYTDNTILQATVGDIYHAISNGTTTFENVTSIPANGIQFVDARSSQEYSPSTTTGITVPNRSRTCPIGSNCKVPFEGRIRGAKRLEWSELLVSSSTNDFRFKTKAEIKQTFQLRGVSETQTIIAYCDRGLRSNAIFFAAGAILGIPVRLYDASWIEWSSLAFDENGDGWSNLSGSSPWRSDRSGRTEGLTTTTPSNAIIRLSFQTASAFSSSSYKTREADKLYLRTVGSGSSSGGGGSSGSGASGGGGNACGG</sequence>
<dbReference type="AlphaFoldDB" id="A0A2P2E1C0"/>
<dbReference type="Pfam" id="PF00581">
    <property type="entry name" value="Rhodanese"/>
    <property type="match status" value="1"/>
</dbReference>
<keyword evidence="1" id="KW-0808">Transferase</keyword>
<evidence type="ECO:0000313" key="5">
    <source>
        <dbReference type="EMBL" id="GBF50683.1"/>
    </source>
</evidence>
<evidence type="ECO:0000313" key="6">
    <source>
        <dbReference type="Proteomes" id="UP000245133"/>
    </source>
</evidence>
<dbReference type="Gene3D" id="3.40.250.10">
    <property type="entry name" value="Rhodanese-like domain"/>
    <property type="match status" value="2"/>
</dbReference>
<dbReference type="SMART" id="SM00450">
    <property type="entry name" value="RHOD"/>
    <property type="match status" value="1"/>
</dbReference>
<dbReference type="PROSITE" id="PS50206">
    <property type="entry name" value="RHODANESE_3"/>
    <property type="match status" value="1"/>
</dbReference>
<keyword evidence="2" id="KW-0677">Repeat</keyword>
<keyword evidence="6" id="KW-1185">Reference proteome</keyword>
<protein>
    <submittedName>
        <fullName evidence="5">Rhodanese-like protein</fullName>
    </submittedName>
</protein>
<feature type="compositionally biased region" description="Gly residues" evidence="3">
    <location>
        <begin position="465"/>
        <end position="487"/>
    </location>
</feature>
<dbReference type="PANTHER" id="PTHR11364:SF27">
    <property type="entry name" value="SULFURTRANSFERASE"/>
    <property type="match status" value="1"/>
</dbReference>
<feature type="region of interest" description="Disordered" evidence="3">
    <location>
        <begin position="463"/>
        <end position="487"/>
    </location>
</feature>
<accession>A0A2P2E1C0</accession>
<evidence type="ECO:0000259" key="4">
    <source>
        <dbReference type="PROSITE" id="PS50206"/>
    </source>
</evidence>
<proteinExistence type="predicted"/>
<evidence type="ECO:0000256" key="1">
    <source>
        <dbReference type="ARBA" id="ARBA00022679"/>
    </source>
</evidence>
<dbReference type="RefSeq" id="WP_108976629.1">
    <property type="nucleotide sequence ID" value="NZ_BFBB01000007.1"/>
</dbReference>
<name>A0A2P2E1C0_9LEPT</name>
<dbReference type="SUPFAM" id="SSF52821">
    <property type="entry name" value="Rhodanese/Cell cycle control phosphatase"/>
    <property type="match status" value="1"/>
</dbReference>
<dbReference type="InterPro" id="IPR001763">
    <property type="entry name" value="Rhodanese-like_dom"/>
</dbReference>
<dbReference type="PANTHER" id="PTHR11364">
    <property type="entry name" value="THIOSULFATE SULFERTANSFERASE"/>
    <property type="match status" value="1"/>
</dbReference>
<dbReference type="InterPro" id="IPR045078">
    <property type="entry name" value="TST/MPST-like"/>
</dbReference>
<organism evidence="5 6">
    <name type="scientific">Leptospira ryugenii</name>
    <dbReference type="NCBI Taxonomy" id="1917863"/>
    <lineage>
        <taxon>Bacteria</taxon>
        <taxon>Pseudomonadati</taxon>
        <taxon>Spirochaetota</taxon>
        <taxon>Spirochaetia</taxon>
        <taxon>Leptospirales</taxon>
        <taxon>Leptospiraceae</taxon>
        <taxon>Leptospira</taxon>
    </lineage>
</organism>
<feature type="domain" description="Rhodanese" evidence="4">
    <location>
        <begin position="310"/>
        <end position="400"/>
    </location>
</feature>
<reference evidence="5 6" key="1">
    <citation type="submission" date="2018-02" db="EMBL/GenBank/DDBJ databases">
        <title>Novel Leptospira species isolated from soil and water in Japan.</title>
        <authorList>
            <person name="Nakao R."/>
            <person name="Masuzawa T."/>
        </authorList>
    </citation>
    <scope>NUCLEOTIDE SEQUENCE [LARGE SCALE GENOMIC DNA]</scope>
    <source>
        <strain evidence="5 6">YH101</strain>
    </source>
</reference>
<comment type="caution">
    <text evidence="5">The sequence shown here is derived from an EMBL/GenBank/DDBJ whole genome shotgun (WGS) entry which is preliminary data.</text>
</comment>
<evidence type="ECO:0000256" key="3">
    <source>
        <dbReference type="SAM" id="MobiDB-lite"/>
    </source>
</evidence>
<gene>
    <name evidence="5" type="ORF">LPTSP4_22100</name>
</gene>
<feature type="region of interest" description="Disordered" evidence="3">
    <location>
        <begin position="406"/>
        <end position="425"/>
    </location>
</feature>
<dbReference type="InterPro" id="IPR036873">
    <property type="entry name" value="Rhodanese-like_dom_sf"/>
</dbReference>
<dbReference type="OrthoDB" id="9770030at2"/>
<evidence type="ECO:0000256" key="2">
    <source>
        <dbReference type="ARBA" id="ARBA00022737"/>
    </source>
</evidence>
<dbReference type="EMBL" id="BFBB01000007">
    <property type="protein sequence ID" value="GBF50683.1"/>
    <property type="molecule type" value="Genomic_DNA"/>
</dbReference>